<dbReference type="InterPro" id="IPR018770">
    <property type="entry name" value="ChloroindolylP_hydrolase"/>
</dbReference>
<dbReference type="EMBL" id="CP001708">
    <property type="protein sequence ID" value="ACV28248.1"/>
    <property type="molecule type" value="Genomic_DNA"/>
</dbReference>
<proteinExistence type="predicted"/>
<dbReference type="KEGG" id="apr:Apre_0196"/>
<gene>
    <name evidence="2" type="ordered locus">Apre_0196</name>
</gene>
<keyword evidence="1" id="KW-1133">Transmembrane helix</keyword>
<evidence type="ECO:0000313" key="3">
    <source>
        <dbReference type="Proteomes" id="UP000002294"/>
    </source>
</evidence>
<dbReference type="Pfam" id="PF10112">
    <property type="entry name" value="Halogen_Hydrol"/>
    <property type="match status" value="1"/>
</dbReference>
<sequence>MSDKNKKHKKSFYDYAEDIESFDLDDIPFAEIGVKIKNSVNGAIKAFSSSSKKNVPATRNPKVCEQKPPQAGFNILAKIASIISALCFFAITIDSFTEMHYGGGFTMLFASLISLALTISVPYALWKLGNRYKRLSNNYVRFLRELGDNTVISIRDLASGVAQSEEETTKDLLYMMRKNYFKQARIVEDGKIFILDIPTFKLYKEKLDQIPSYRKNLTDDVEIDGENLSVEDLNKEKSQEIIAESITSLDKLSEKRDEIESPSFKESLGNLIENSTDILKIIEKYPDKATGLGKFSTYYLPTSLKLATSYKEFEMINSRDARIVKSMEEIEESIKTIAEAFDKMKIDLLDDRAMDIKTEIDTINLLLKQEGLTEDDWS</sequence>
<name>C7RFI7_ANAPD</name>
<evidence type="ECO:0000313" key="2">
    <source>
        <dbReference type="EMBL" id="ACV28248.1"/>
    </source>
</evidence>
<accession>C7RFI7</accession>
<protein>
    <recommendedName>
        <fullName evidence="4">5-bromo-4-chloroindolyl phosphate hydrolysis protein</fullName>
    </recommendedName>
</protein>
<organism evidence="2 3">
    <name type="scientific">Anaerococcus prevotii (strain ATCC 9321 / DSM 20548 / JCM 6508 / NCTC 11806 / PC1)</name>
    <name type="common">Peptostreptococcus prevotii</name>
    <name type="synonym">Peptococcus prevotii</name>
    <dbReference type="NCBI Taxonomy" id="525919"/>
    <lineage>
        <taxon>Bacteria</taxon>
        <taxon>Bacillati</taxon>
        <taxon>Bacillota</taxon>
        <taxon>Tissierellia</taxon>
        <taxon>Tissierellales</taxon>
        <taxon>Peptoniphilaceae</taxon>
        <taxon>Anaerococcus</taxon>
    </lineage>
</organism>
<reference evidence="2 3" key="1">
    <citation type="journal article" date="2009" name="Stand. Genomic Sci.">
        <title>Complete genome sequence of Anaerococcus prevotii type strain (PC1).</title>
        <authorList>
            <person name="Labutti K."/>
            <person name="Pukall R."/>
            <person name="Steenblock K."/>
            <person name="Glavina Del Rio T."/>
            <person name="Tice H."/>
            <person name="Copeland A."/>
            <person name="Cheng J.F."/>
            <person name="Lucas S."/>
            <person name="Chen F."/>
            <person name="Nolan M."/>
            <person name="Bruce D."/>
            <person name="Goodwin L."/>
            <person name="Pitluck S."/>
            <person name="Ivanova N."/>
            <person name="Mavromatis K."/>
            <person name="Ovchinnikova G."/>
            <person name="Pati A."/>
            <person name="Chen A."/>
            <person name="Palaniappan K."/>
            <person name="Land M."/>
            <person name="Hauser L."/>
            <person name="Chang Y.J."/>
            <person name="Jeffries C.D."/>
            <person name="Chain P."/>
            <person name="Saunders E."/>
            <person name="Brettin T."/>
            <person name="Detter J.C."/>
            <person name="Han C."/>
            <person name="Goker M."/>
            <person name="Bristow J."/>
            <person name="Eisen J.A."/>
            <person name="Markowitz V."/>
            <person name="Hugenholtz P."/>
            <person name="Kyrpides N.C."/>
            <person name="Klenk H.P."/>
            <person name="Lapidus A."/>
        </authorList>
    </citation>
    <scope>NUCLEOTIDE SEQUENCE [LARGE SCALE GENOMIC DNA]</scope>
    <source>
        <strain evidence="3">ATCC 9321 / DSM 20548 / JCM 6508 / NCTC 11806 / PC1</strain>
    </source>
</reference>
<dbReference type="HOGENOM" id="CLU_743234_0_0_9"/>
<evidence type="ECO:0000256" key="1">
    <source>
        <dbReference type="SAM" id="Phobius"/>
    </source>
</evidence>
<dbReference type="AlphaFoldDB" id="C7RFI7"/>
<dbReference type="Proteomes" id="UP000002294">
    <property type="component" value="Chromosome"/>
</dbReference>
<feature type="transmembrane region" description="Helical" evidence="1">
    <location>
        <begin position="75"/>
        <end position="93"/>
    </location>
</feature>
<keyword evidence="1" id="KW-0812">Transmembrane</keyword>
<feature type="transmembrane region" description="Helical" evidence="1">
    <location>
        <begin position="105"/>
        <end position="126"/>
    </location>
</feature>
<dbReference type="RefSeq" id="WP_015777162.1">
    <property type="nucleotide sequence ID" value="NC_013171.1"/>
</dbReference>
<dbReference type="STRING" id="525919.Apre_0196"/>
<keyword evidence="3" id="KW-1185">Reference proteome</keyword>
<dbReference type="OrthoDB" id="9782052at2"/>
<keyword evidence="1" id="KW-0472">Membrane</keyword>
<evidence type="ECO:0008006" key="4">
    <source>
        <dbReference type="Google" id="ProtNLM"/>
    </source>
</evidence>
<dbReference type="eggNOG" id="COG4915">
    <property type="taxonomic scope" value="Bacteria"/>
</dbReference>